<organism evidence="1 2">
    <name type="scientific">Pomacea canaliculata</name>
    <name type="common">Golden apple snail</name>
    <dbReference type="NCBI Taxonomy" id="400727"/>
    <lineage>
        <taxon>Eukaryota</taxon>
        <taxon>Metazoa</taxon>
        <taxon>Spiralia</taxon>
        <taxon>Lophotrochozoa</taxon>
        <taxon>Mollusca</taxon>
        <taxon>Gastropoda</taxon>
        <taxon>Caenogastropoda</taxon>
        <taxon>Architaenioglossa</taxon>
        <taxon>Ampullarioidea</taxon>
        <taxon>Ampullariidae</taxon>
        <taxon>Pomacea</taxon>
    </lineage>
</organism>
<sequence length="112" mass="11570">MTEGGSPTVVHTSPCTLVANLFARGAVPSCAGEYEIEARSSITLPRLSSRASISSGNILTPLPGVPAFIFLTFKCPSPPSGAVLLIAASGDPQQKSIHLSTKLVRVVPSPEN</sequence>
<name>A0A2T7PAK0_POMCA</name>
<dbReference type="Proteomes" id="UP000245119">
    <property type="component" value="Linkage Group LG5"/>
</dbReference>
<proteinExistence type="predicted"/>
<comment type="caution">
    <text evidence="1">The sequence shown here is derived from an EMBL/GenBank/DDBJ whole genome shotgun (WGS) entry which is preliminary data.</text>
</comment>
<gene>
    <name evidence="1" type="ORF">C0Q70_09702</name>
</gene>
<evidence type="ECO:0000313" key="1">
    <source>
        <dbReference type="EMBL" id="PVD30436.1"/>
    </source>
</evidence>
<dbReference type="EMBL" id="PZQS01000005">
    <property type="protein sequence ID" value="PVD30436.1"/>
    <property type="molecule type" value="Genomic_DNA"/>
</dbReference>
<reference evidence="1 2" key="1">
    <citation type="submission" date="2018-04" db="EMBL/GenBank/DDBJ databases">
        <title>The genome of golden apple snail Pomacea canaliculata provides insight into stress tolerance and invasive adaptation.</title>
        <authorList>
            <person name="Liu C."/>
            <person name="Liu B."/>
            <person name="Ren Y."/>
            <person name="Zhang Y."/>
            <person name="Wang H."/>
            <person name="Li S."/>
            <person name="Jiang F."/>
            <person name="Yin L."/>
            <person name="Zhang G."/>
            <person name="Qian W."/>
            <person name="Fan W."/>
        </authorList>
    </citation>
    <scope>NUCLEOTIDE SEQUENCE [LARGE SCALE GENOMIC DNA]</scope>
    <source>
        <strain evidence="1">SZHN2017</strain>
        <tissue evidence="1">Muscle</tissue>
    </source>
</reference>
<evidence type="ECO:0000313" key="2">
    <source>
        <dbReference type="Proteomes" id="UP000245119"/>
    </source>
</evidence>
<dbReference type="AlphaFoldDB" id="A0A2T7PAK0"/>
<accession>A0A2T7PAK0</accession>
<protein>
    <submittedName>
        <fullName evidence="1">Uncharacterized protein</fullName>
    </submittedName>
</protein>
<keyword evidence="2" id="KW-1185">Reference proteome</keyword>